<evidence type="ECO:0000313" key="8">
    <source>
        <dbReference type="Proteomes" id="UP000232638"/>
    </source>
</evidence>
<comment type="similarity">
    <text evidence="3 5">Belongs to the UDP-N-acetylglucosamine 2-epimerase family.</text>
</comment>
<dbReference type="NCBIfam" id="TIGR00236">
    <property type="entry name" value="wecB"/>
    <property type="match status" value="1"/>
</dbReference>
<dbReference type="Proteomes" id="UP000232638">
    <property type="component" value="Chromosome"/>
</dbReference>
<dbReference type="Pfam" id="PF02350">
    <property type="entry name" value="Epimerase_2"/>
    <property type="match status" value="1"/>
</dbReference>
<evidence type="ECO:0000256" key="2">
    <source>
        <dbReference type="ARBA" id="ARBA00036080"/>
    </source>
</evidence>
<organism evidence="7 8">
    <name type="scientific">Candidatus Thiodictyon syntrophicum</name>
    <dbReference type="NCBI Taxonomy" id="1166950"/>
    <lineage>
        <taxon>Bacteria</taxon>
        <taxon>Pseudomonadati</taxon>
        <taxon>Pseudomonadota</taxon>
        <taxon>Gammaproteobacteria</taxon>
        <taxon>Chromatiales</taxon>
        <taxon>Chromatiaceae</taxon>
        <taxon>Thiodictyon</taxon>
    </lineage>
</organism>
<feature type="domain" description="UDP-N-acetylglucosamine 2-epimerase" evidence="6">
    <location>
        <begin position="28"/>
        <end position="366"/>
    </location>
</feature>
<evidence type="ECO:0000256" key="4">
    <source>
        <dbReference type="ARBA" id="ARBA00038858"/>
    </source>
</evidence>
<dbReference type="PANTHER" id="PTHR43174:SF2">
    <property type="entry name" value="UDP-N-ACETYLGLUCOSAMINE 2-EPIMERASE"/>
    <property type="match status" value="1"/>
</dbReference>
<dbReference type="Gene3D" id="3.40.50.2000">
    <property type="entry name" value="Glycogen Phosphorylase B"/>
    <property type="match status" value="2"/>
</dbReference>
<proteinExistence type="inferred from homology"/>
<dbReference type="KEGG" id="tsy:THSYN_28875"/>
<name>A0A2K8UHH4_9GAMM</name>
<gene>
    <name evidence="7" type="ORF">THSYN_28875</name>
</gene>
<keyword evidence="8" id="KW-1185">Reference proteome</keyword>
<protein>
    <recommendedName>
        <fullName evidence="4">UDP-N-acetylglucosamine 2-epimerase (non-hydrolyzing)</fullName>
        <ecNumber evidence="4">5.1.3.14</ecNumber>
    </recommendedName>
</protein>
<evidence type="ECO:0000256" key="5">
    <source>
        <dbReference type="RuleBase" id="RU003513"/>
    </source>
</evidence>
<comment type="catalytic activity">
    <reaction evidence="2">
        <text>UDP-N-acetyl-alpha-D-glucosamine = UDP-N-acetyl-alpha-D-mannosamine</text>
        <dbReference type="Rhea" id="RHEA:17213"/>
        <dbReference type="ChEBI" id="CHEBI:57705"/>
        <dbReference type="ChEBI" id="CHEBI:68623"/>
        <dbReference type="EC" id="5.1.3.14"/>
    </reaction>
</comment>
<evidence type="ECO:0000256" key="3">
    <source>
        <dbReference type="ARBA" id="ARBA00038209"/>
    </source>
</evidence>
<dbReference type="GO" id="GO:0008761">
    <property type="term" value="F:UDP-N-acetylglucosamine 2-epimerase activity"/>
    <property type="evidence" value="ECO:0007669"/>
    <property type="project" value="UniProtKB-EC"/>
</dbReference>
<evidence type="ECO:0000313" key="7">
    <source>
        <dbReference type="EMBL" id="AUB84551.1"/>
    </source>
</evidence>
<dbReference type="EMBL" id="CP020370">
    <property type="protein sequence ID" value="AUB84551.1"/>
    <property type="molecule type" value="Genomic_DNA"/>
</dbReference>
<evidence type="ECO:0000259" key="6">
    <source>
        <dbReference type="Pfam" id="PF02350"/>
    </source>
</evidence>
<dbReference type="SUPFAM" id="SSF53756">
    <property type="entry name" value="UDP-Glycosyltransferase/glycogen phosphorylase"/>
    <property type="match status" value="1"/>
</dbReference>
<evidence type="ECO:0000256" key="1">
    <source>
        <dbReference type="ARBA" id="ARBA00023235"/>
    </source>
</evidence>
<dbReference type="CDD" id="cd03786">
    <property type="entry name" value="GTB_UDP-GlcNAc_2-Epimerase"/>
    <property type="match status" value="1"/>
</dbReference>
<dbReference type="EC" id="5.1.3.14" evidence="4"/>
<dbReference type="OrthoDB" id="9803238at2"/>
<dbReference type="PANTHER" id="PTHR43174">
    <property type="entry name" value="UDP-N-ACETYLGLUCOSAMINE 2-EPIMERASE"/>
    <property type="match status" value="1"/>
</dbReference>
<reference evidence="7 8" key="1">
    <citation type="submission" date="2017-03" db="EMBL/GenBank/DDBJ databases">
        <title>Complete genome sequence of Candidatus 'Thiodictyon syntrophicum' sp. nov. strain Cad16T, a photolithoautotroph purple sulfur bacterium isolated from an alpine meromictic lake.</title>
        <authorList>
            <person name="Luedin S.M."/>
            <person name="Pothier J.F."/>
            <person name="Danza F."/>
            <person name="Storelli N."/>
            <person name="Wittwer M."/>
            <person name="Tonolla M."/>
        </authorList>
    </citation>
    <scope>NUCLEOTIDE SEQUENCE [LARGE SCALE GENOMIC DNA]</scope>
    <source>
        <strain evidence="7 8">Cad16T</strain>
    </source>
</reference>
<dbReference type="InterPro" id="IPR003331">
    <property type="entry name" value="UDP_GlcNAc_Epimerase_2_dom"/>
</dbReference>
<accession>A0A2K8UHH4</accession>
<sequence>MSEIPPLRVLSIVGTRPEAIKMAPVIQALAGDPAFASRVLATAQHRQMLDQVLALFGIRPDLDLDIMRPNQALTALTARLLLALDEALGAENPDLVLAQGDTTTVMTAALACFYRKIPFGHVEAGLRTGDLDNPFPEEMNRVVAGRLARWHFAPTASARDNLLREGVAPAAIHVTGNTVIDALLSVADRRPAIGVPIDPAKRLILVTAHRRENFGEPLREICRAIRRLAETNPDVAVLYPVHPNPNVKGVAEALLGDCPGITLCPPLDYLPFVGAMQRAYLILSDSGGVQEEAPALGKPVLVLRQETERPEAVAAGVVKLVGPVYERIVAQAQRLLDDPGYYSSMARGVSPYGDGHAAGRIVAVLRGHRVAG</sequence>
<keyword evidence="1 5" id="KW-0413">Isomerase</keyword>
<dbReference type="InterPro" id="IPR029767">
    <property type="entry name" value="WecB-like"/>
</dbReference>
<dbReference type="AlphaFoldDB" id="A0A2K8UHH4"/>